<dbReference type="GO" id="GO:0046872">
    <property type="term" value="F:metal ion binding"/>
    <property type="evidence" value="ECO:0007669"/>
    <property type="project" value="UniProtKB-KW"/>
</dbReference>
<evidence type="ECO:0000256" key="2">
    <source>
        <dbReference type="ARBA" id="ARBA00022679"/>
    </source>
</evidence>
<dbReference type="SUPFAM" id="SSF53448">
    <property type="entry name" value="Nucleotide-diphospho-sugar transferases"/>
    <property type="match status" value="1"/>
</dbReference>
<dbReference type="OrthoDB" id="695971at2"/>
<protein>
    <submittedName>
        <fullName evidence="4">Lipopolysaccharide biosynthesis protein, LPS:glycosyltransferase</fullName>
    </submittedName>
</protein>
<dbReference type="InterPro" id="IPR050748">
    <property type="entry name" value="Glycosyltrans_8_dom-fam"/>
</dbReference>
<keyword evidence="3" id="KW-0479">Metal-binding</keyword>
<dbReference type="Pfam" id="PF01501">
    <property type="entry name" value="Glyco_transf_8"/>
    <property type="match status" value="1"/>
</dbReference>
<keyword evidence="1" id="KW-0328">Glycosyltransferase</keyword>
<dbReference type="Proteomes" id="UP000236454">
    <property type="component" value="Unassembled WGS sequence"/>
</dbReference>
<keyword evidence="2 4" id="KW-0808">Transferase</keyword>
<dbReference type="Gene3D" id="3.90.550.10">
    <property type="entry name" value="Spore Coat Polysaccharide Biosynthesis Protein SpsA, Chain A"/>
    <property type="match status" value="1"/>
</dbReference>
<evidence type="ECO:0000313" key="5">
    <source>
        <dbReference type="Proteomes" id="UP000236454"/>
    </source>
</evidence>
<evidence type="ECO:0000256" key="1">
    <source>
        <dbReference type="ARBA" id="ARBA00022676"/>
    </source>
</evidence>
<dbReference type="InterPro" id="IPR002495">
    <property type="entry name" value="Glyco_trans_8"/>
</dbReference>
<sequence length="319" mass="37841">MVIPIVLSSNNGYVPYMSTAIESIMENAGCNHQYRIHIFHKEISDEFQELLFDQVKNRSNFSIEFIDVRSHFLKFAPYTAGISIEAYYRLYIPYYFNNDEKVLYLDCDLICNRDVADLFNFDIGDHLIGAVRGLAEIGWYNSTENHYWDTLLKLENPKNYFNSGVMLINTSRFRNEISFDQLLSETEKEEYPCYDQDVLNIVCQEKCYFIPNEWNFIKYPLAENLDAEMSNIYSEVEKKPGIIHFATGYKPWSNQFYVPFAYDFWKYAMRTPFADIIKERMNDQFTVFNKEKLQNDFSKVPYFVLVKSLLLKLKNKIFN</sequence>
<dbReference type="EMBL" id="FPAS01000002">
    <property type="protein sequence ID" value="SFT66479.1"/>
    <property type="molecule type" value="Genomic_DNA"/>
</dbReference>
<dbReference type="RefSeq" id="WP_090248113.1">
    <property type="nucleotide sequence ID" value="NZ_FPAS01000002.1"/>
</dbReference>
<dbReference type="GO" id="GO:0016757">
    <property type="term" value="F:glycosyltransferase activity"/>
    <property type="evidence" value="ECO:0007669"/>
    <property type="project" value="UniProtKB-KW"/>
</dbReference>
<dbReference type="PANTHER" id="PTHR13778">
    <property type="entry name" value="GLYCOSYLTRANSFERASE 8 DOMAIN-CONTAINING PROTEIN"/>
    <property type="match status" value="1"/>
</dbReference>
<gene>
    <name evidence="4" type="ORF">SAMN05216474_1639</name>
</gene>
<dbReference type="AlphaFoldDB" id="A0A1I6ZUV8"/>
<reference evidence="4 5" key="1">
    <citation type="submission" date="2016-10" db="EMBL/GenBank/DDBJ databases">
        <authorList>
            <person name="de Groot N.N."/>
        </authorList>
    </citation>
    <scope>NUCLEOTIDE SEQUENCE [LARGE SCALE GENOMIC DNA]</scope>
    <source>
        <strain evidence="4 5">CGMCC 1.7005</strain>
    </source>
</reference>
<dbReference type="STRING" id="477690.SAMN05216474_1639"/>
<keyword evidence="5" id="KW-1185">Reference proteome</keyword>
<dbReference type="PANTHER" id="PTHR13778:SF47">
    <property type="entry name" value="LIPOPOLYSACCHARIDE 1,3-GALACTOSYLTRANSFERASE"/>
    <property type="match status" value="1"/>
</dbReference>
<organism evidence="4 5">
    <name type="scientific">Lishizhenia tianjinensis</name>
    <dbReference type="NCBI Taxonomy" id="477690"/>
    <lineage>
        <taxon>Bacteria</taxon>
        <taxon>Pseudomonadati</taxon>
        <taxon>Bacteroidota</taxon>
        <taxon>Flavobacteriia</taxon>
        <taxon>Flavobacteriales</taxon>
        <taxon>Crocinitomicaceae</taxon>
        <taxon>Lishizhenia</taxon>
    </lineage>
</organism>
<dbReference type="CDD" id="cd04194">
    <property type="entry name" value="GT8_A4GalT_like"/>
    <property type="match status" value="1"/>
</dbReference>
<proteinExistence type="predicted"/>
<dbReference type="InterPro" id="IPR029044">
    <property type="entry name" value="Nucleotide-diphossugar_trans"/>
</dbReference>
<name>A0A1I6ZUV8_9FLAO</name>
<evidence type="ECO:0000313" key="4">
    <source>
        <dbReference type="EMBL" id="SFT66479.1"/>
    </source>
</evidence>
<evidence type="ECO:0000256" key="3">
    <source>
        <dbReference type="ARBA" id="ARBA00022723"/>
    </source>
</evidence>
<accession>A0A1I6ZUV8</accession>